<dbReference type="EMBL" id="AP009510">
    <property type="protein sequence ID" value="BAG13622.1"/>
    <property type="molecule type" value="Genomic_DNA"/>
</dbReference>
<dbReference type="HOGENOM" id="CLU_043846_3_2_0"/>
<dbReference type="InterPro" id="IPR006131">
    <property type="entry name" value="Asp_carbamoyltransf_Asp/Orn-bd"/>
</dbReference>
<dbReference type="SUPFAM" id="SSF53671">
    <property type="entry name" value="Aspartate/ornithine carbamoyltransferase"/>
    <property type="match status" value="1"/>
</dbReference>
<dbReference type="GO" id="GO:0004585">
    <property type="term" value="F:ornithine carbamoyltransferase activity"/>
    <property type="evidence" value="ECO:0007669"/>
    <property type="project" value="UniProtKB-UniRule"/>
</dbReference>
<dbReference type="AlphaFoldDB" id="B1GZE0"/>
<dbReference type="PANTHER" id="PTHR45753">
    <property type="entry name" value="ORNITHINE CARBAMOYLTRANSFERASE, MITOCHONDRIAL"/>
    <property type="match status" value="1"/>
</dbReference>
<evidence type="ECO:0000313" key="10">
    <source>
        <dbReference type="Proteomes" id="UP000001691"/>
    </source>
</evidence>
<sequence>MAKKDLLSIYDLSTKEIKEILNKAFKLKNDRKHLDVFKGKILGLIFEKPSTRTMVSFTAAMLQLGGTPVFLNTENLQRKRGESIHDTAIVLSRYLDGLMIRSFKHSDLEEFAKYSTAPVINGLTDHEHPCQILADIMTVMEIHKIKTVEALKKIKIVYTGDSNNIANSLLAISAVLGFDFTLISPKEYSPKKRILNKALEYTSSTGAEIKITSDVNDAKNADVIYTDVWTSMGFEAEEKKRKKIFAPYQVNSELLKKASSKCIVLHCLPAIRGEEITEEIMYKYESSIFTQAENRLYVQKAVLLYLLNTSLISPPQKPCA</sequence>
<dbReference type="FunFam" id="3.40.50.1370:FF:000008">
    <property type="entry name" value="Ornithine carbamoyltransferase"/>
    <property type="match status" value="1"/>
</dbReference>
<keyword evidence="4 6" id="KW-0808">Transferase</keyword>
<feature type="domain" description="Aspartate/ornithine carbamoyltransferase Asp/Orn-binding" evidence="7">
    <location>
        <begin position="152"/>
        <end position="306"/>
    </location>
</feature>
<dbReference type="STRING" id="471821.TGRD_139"/>
<organism evidence="9 10">
    <name type="scientific">Endomicrobium trichonymphae</name>
    <dbReference type="NCBI Taxonomy" id="1408204"/>
    <lineage>
        <taxon>Bacteria</taxon>
        <taxon>Pseudomonadati</taxon>
        <taxon>Elusimicrobiota</taxon>
        <taxon>Endomicrobiia</taxon>
        <taxon>Endomicrobiales</taxon>
        <taxon>Endomicrobiaceae</taxon>
        <taxon>Candidatus Endomicrobiellum</taxon>
    </lineage>
</organism>
<feature type="binding site" evidence="6">
    <location>
        <position position="164"/>
    </location>
    <ligand>
        <name>L-ornithine</name>
        <dbReference type="ChEBI" id="CHEBI:46911"/>
    </ligand>
</feature>
<feature type="binding site" evidence="6">
    <location>
        <begin position="50"/>
        <end position="53"/>
    </location>
    <ligand>
        <name>carbamoyl phosphate</name>
        <dbReference type="ChEBI" id="CHEBI:58228"/>
    </ligand>
</feature>
<feature type="binding site" evidence="6">
    <location>
        <position position="101"/>
    </location>
    <ligand>
        <name>carbamoyl phosphate</name>
        <dbReference type="ChEBI" id="CHEBI:58228"/>
    </ligand>
</feature>
<dbReference type="Proteomes" id="UP000001691">
    <property type="component" value="Chromosome"/>
</dbReference>
<evidence type="ECO:0000259" key="7">
    <source>
        <dbReference type="Pfam" id="PF00185"/>
    </source>
</evidence>
<comment type="subcellular location">
    <subcellularLocation>
        <location evidence="6">Cytoplasm</location>
    </subcellularLocation>
</comment>
<dbReference type="KEGG" id="rsd:TGRD_137"/>
<accession>B1GZE0</accession>
<feature type="binding site" evidence="6">
    <location>
        <begin position="128"/>
        <end position="131"/>
    </location>
    <ligand>
        <name>carbamoyl phosphate</name>
        <dbReference type="ChEBI" id="CHEBI:58228"/>
    </ligand>
</feature>
<comment type="similarity">
    <text evidence="2 6">Belongs to the aspartate/ornithine carbamoyltransferase superfamily. OTCase family.</text>
</comment>
<evidence type="ECO:0000256" key="5">
    <source>
        <dbReference type="ARBA" id="ARBA00048772"/>
    </source>
</evidence>
<dbReference type="Gene3D" id="3.40.50.1370">
    <property type="entry name" value="Aspartate/ornithine carbamoyltransferase"/>
    <property type="match status" value="2"/>
</dbReference>
<dbReference type="GO" id="GO:0019240">
    <property type="term" value="P:citrulline biosynthetic process"/>
    <property type="evidence" value="ECO:0007669"/>
    <property type="project" value="TreeGrafter"/>
</dbReference>
<dbReference type="PROSITE" id="PS00097">
    <property type="entry name" value="CARBAMOYLTRANSFERASE"/>
    <property type="match status" value="1"/>
</dbReference>
<keyword evidence="10" id="KW-1185">Reference proteome</keyword>
<dbReference type="NCBIfam" id="TIGR00658">
    <property type="entry name" value="orni_carb_tr"/>
    <property type="match status" value="1"/>
</dbReference>
<proteinExistence type="inferred from homology"/>
<feature type="binding site" evidence="6">
    <location>
        <position position="77"/>
    </location>
    <ligand>
        <name>carbamoyl phosphate</name>
        <dbReference type="ChEBI" id="CHEBI:58228"/>
    </ligand>
</feature>
<dbReference type="EC" id="2.1.3.3" evidence="3 6"/>
<dbReference type="NCBIfam" id="NF001986">
    <property type="entry name" value="PRK00779.1"/>
    <property type="match status" value="1"/>
</dbReference>
<evidence type="ECO:0000256" key="3">
    <source>
        <dbReference type="ARBA" id="ARBA00013007"/>
    </source>
</evidence>
<dbReference type="PRINTS" id="PR00102">
    <property type="entry name" value="OTCASE"/>
</dbReference>
<dbReference type="InterPro" id="IPR006132">
    <property type="entry name" value="Asp/Orn_carbamoyltranf_P-bd"/>
</dbReference>
<dbReference type="PATRIC" id="fig|471821.5.peg.198"/>
<feature type="binding site" evidence="6">
    <location>
        <position position="295"/>
    </location>
    <ligand>
        <name>carbamoyl phosphate</name>
        <dbReference type="ChEBI" id="CHEBI:58228"/>
    </ligand>
</feature>
<feature type="binding site" evidence="6">
    <location>
        <position position="227"/>
    </location>
    <ligand>
        <name>L-ornithine</name>
        <dbReference type="ChEBI" id="CHEBI:46911"/>
    </ligand>
</feature>
<dbReference type="GO" id="GO:0016597">
    <property type="term" value="F:amino acid binding"/>
    <property type="evidence" value="ECO:0007669"/>
    <property type="project" value="InterPro"/>
</dbReference>
<evidence type="ECO:0000259" key="8">
    <source>
        <dbReference type="Pfam" id="PF02729"/>
    </source>
</evidence>
<dbReference type="InterPro" id="IPR036901">
    <property type="entry name" value="Asp/Orn_carbamoylTrfase_sf"/>
</dbReference>
<name>B1GZE0_ENDTX</name>
<dbReference type="PANTHER" id="PTHR45753:SF3">
    <property type="entry name" value="ORNITHINE TRANSCARBAMYLASE, MITOCHONDRIAL"/>
    <property type="match status" value="1"/>
</dbReference>
<comment type="pathway">
    <text evidence="1">Amino-acid biosynthesis; L-arginine biosynthesis; L-arginine from L-ornithine and carbamoyl phosphate: step 1/3.</text>
</comment>
<feature type="binding site" evidence="6">
    <location>
        <begin position="267"/>
        <end position="268"/>
    </location>
    <ligand>
        <name>carbamoyl phosphate</name>
        <dbReference type="ChEBI" id="CHEBI:58228"/>
    </ligand>
</feature>
<evidence type="ECO:0000256" key="4">
    <source>
        <dbReference type="ARBA" id="ARBA00022679"/>
    </source>
</evidence>
<dbReference type="GO" id="GO:0042450">
    <property type="term" value="P:L-arginine biosynthetic process via ornithine"/>
    <property type="evidence" value="ECO:0007669"/>
    <property type="project" value="UniProtKB-UniRule"/>
</dbReference>
<reference evidence="10" key="1">
    <citation type="journal article" date="2008" name="Proc. Natl. Acad. Sci. U.S.A.">
        <title>Complete genome of the uncultured termite group 1 bacteria in a single host protist cell.</title>
        <authorList>
            <person name="Hongoh Y."/>
            <person name="Sharma V.K."/>
            <person name="Prakash T."/>
            <person name="Noda S."/>
            <person name="Taylor T.D."/>
            <person name="Kudo T."/>
            <person name="Sakaki Y."/>
            <person name="Toyoda A."/>
            <person name="Hattori M."/>
            <person name="Ohkuma M."/>
        </authorList>
    </citation>
    <scope>NUCLEOTIDE SEQUENCE [LARGE SCALE GENOMIC DNA]</scope>
    <source>
        <strain evidence="10">Rs-D17 genomovar Ri2008</strain>
    </source>
</reference>
<keyword evidence="6" id="KW-0963">Cytoplasm</keyword>
<dbReference type="PRINTS" id="PR00100">
    <property type="entry name" value="AOTCASE"/>
</dbReference>
<dbReference type="InterPro" id="IPR002292">
    <property type="entry name" value="Orn/put_carbamltrans"/>
</dbReference>
<gene>
    <name evidence="9" type="ordered locus">TGRD_137</name>
</gene>
<dbReference type="RefSeq" id="WP_015423151.1">
    <property type="nucleotide sequence ID" value="NC_020419.1"/>
</dbReference>
<evidence type="ECO:0000256" key="2">
    <source>
        <dbReference type="ARBA" id="ARBA00007805"/>
    </source>
</evidence>
<evidence type="ECO:0000256" key="6">
    <source>
        <dbReference type="HAMAP-Rule" id="MF_01109"/>
    </source>
</evidence>
<protein>
    <recommendedName>
        <fullName evidence="3 6">Ornithine carbamoyltransferase</fullName>
        <shortName evidence="6">OTCase</shortName>
        <ecNumber evidence="3 6">2.1.3.3</ecNumber>
    </recommendedName>
</protein>
<comment type="catalytic activity">
    <reaction evidence="5 6">
        <text>carbamoyl phosphate + L-ornithine = L-citrulline + phosphate + H(+)</text>
        <dbReference type="Rhea" id="RHEA:19513"/>
        <dbReference type="ChEBI" id="CHEBI:15378"/>
        <dbReference type="ChEBI" id="CHEBI:43474"/>
        <dbReference type="ChEBI" id="CHEBI:46911"/>
        <dbReference type="ChEBI" id="CHEBI:57743"/>
        <dbReference type="ChEBI" id="CHEBI:58228"/>
        <dbReference type="EC" id="2.1.3.3"/>
    </reaction>
</comment>
<dbReference type="Pfam" id="PF00185">
    <property type="entry name" value="OTCace"/>
    <property type="match status" value="1"/>
</dbReference>
<dbReference type="InterPro" id="IPR006130">
    <property type="entry name" value="Asp/Orn_carbamoylTrfase"/>
</dbReference>
<feature type="domain" description="Aspartate/ornithine carbamoyltransferase carbamoyl-P binding" evidence="8">
    <location>
        <begin position="4"/>
        <end position="141"/>
    </location>
</feature>
<dbReference type="HAMAP" id="MF_01109">
    <property type="entry name" value="OTCase"/>
    <property type="match status" value="1"/>
</dbReference>
<dbReference type="Pfam" id="PF02729">
    <property type="entry name" value="OTCace_N"/>
    <property type="match status" value="1"/>
</dbReference>
<evidence type="ECO:0000256" key="1">
    <source>
        <dbReference type="ARBA" id="ARBA00004975"/>
    </source>
</evidence>
<feature type="binding site" evidence="6">
    <location>
        <begin position="231"/>
        <end position="232"/>
    </location>
    <ligand>
        <name>L-ornithine</name>
        <dbReference type="ChEBI" id="CHEBI:46911"/>
    </ligand>
</feature>
<evidence type="ECO:0000313" key="9">
    <source>
        <dbReference type="EMBL" id="BAG13622.1"/>
    </source>
</evidence>
<dbReference type="InterPro" id="IPR024904">
    <property type="entry name" value="OTCase_ArgI"/>
</dbReference>
<dbReference type="GO" id="GO:0005737">
    <property type="term" value="C:cytoplasm"/>
    <property type="evidence" value="ECO:0007669"/>
    <property type="project" value="UniProtKB-SubCell"/>
</dbReference>